<evidence type="ECO:0000259" key="1">
    <source>
        <dbReference type="Pfam" id="PF13354"/>
    </source>
</evidence>
<sequence length="383" mass="44155">MLSKPISIIFFLLLITSCKEKSKIEFSHPIESALKATSPKIKNVVDSINKYEVQIKFTQIQRKNGEVLFTDHDFQTDATHYFYPASSVKLPIAILALEEINKIPDVNLTTKFYIEGDTIETTIAKEITKIFAVSDNNAYNRLFEFVGQDTINQALRSKGIKNVRIAHRLGVDNADDITTKPIIIYMNDSTTRIRNKGINSVIKPLKILSTKKGVGYLDEDDLLVKEPFNFEQKNYYPIEAQHQVLKRIIFPEKFKQEEQFKISAAQRDFILRTMRSLPRENGYDATMYYDSYVKFFMFGDNPDPIPNTIQIYNKVGYAYGTLTDCAYIKDSINKIEFLLTATILVNGNKIYNDDTYEYDTIGIPFLAELGRQLYQQELQLKKQ</sequence>
<dbReference type="GO" id="GO:0008800">
    <property type="term" value="F:beta-lactamase activity"/>
    <property type="evidence" value="ECO:0007669"/>
    <property type="project" value="InterPro"/>
</dbReference>
<dbReference type="Gene3D" id="3.40.710.10">
    <property type="entry name" value="DD-peptidase/beta-lactamase superfamily"/>
    <property type="match status" value="1"/>
</dbReference>
<organism evidence="2 3">
    <name type="scientific">Cellulophaga baltica</name>
    <dbReference type="NCBI Taxonomy" id="76594"/>
    <lineage>
        <taxon>Bacteria</taxon>
        <taxon>Pseudomonadati</taxon>
        <taxon>Bacteroidota</taxon>
        <taxon>Flavobacteriia</taxon>
        <taxon>Flavobacteriales</taxon>
        <taxon>Flavobacteriaceae</taxon>
        <taxon>Cellulophaga</taxon>
    </lineage>
</organism>
<dbReference type="PROSITE" id="PS51257">
    <property type="entry name" value="PROKAR_LIPOPROTEIN"/>
    <property type="match status" value="1"/>
</dbReference>
<accession>A0A1G7JE52</accession>
<dbReference type="EMBL" id="FNBD01000009">
    <property type="protein sequence ID" value="SDF23196.1"/>
    <property type="molecule type" value="Genomic_DNA"/>
</dbReference>
<gene>
    <name evidence="2" type="ORF">SAMN04487992_10946</name>
</gene>
<reference evidence="3" key="1">
    <citation type="submission" date="2016-10" db="EMBL/GenBank/DDBJ databases">
        <authorList>
            <person name="Varghese N."/>
            <person name="Submissions S."/>
        </authorList>
    </citation>
    <scope>NUCLEOTIDE SEQUENCE [LARGE SCALE GENOMIC DNA]</scope>
    <source>
        <strain evidence="3">DSM 24729</strain>
    </source>
</reference>
<protein>
    <submittedName>
        <fullName evidence="2">Beta-lactamase enzyme family protein</fullName>
    </submittedName>
</protein>
<dbReference type="Pfam" id="PF13354">
    <property type="entry name" value="Beta-lactamase2"/>
    <property type="match status" value="1"/>
</dbReference>
<dbReference type="Proteomes" id="UP000182114">
    <property type="component" value="Unassembled WGS sequence"/>
</dbReference>
<name>A0A1G7JE52_9FLAO</name>
<evidence type="ECO:0000313" key="2">
    <source>
        <dbReference type="EMBL" id="SDF23196.1"/>
    </source>
</evidence>
<keyword evidence="3" id="KW-1185">Reference proteome</keyword>
<dbReference type="InterPro" id="IPR012338">
    <property type="entry name" value="Beta-lactam/transpept-like"/>
</dbReference>
<proteinExistence type="predicted"/>
<feature type="domain" description="Beta-lactamase class A catalytic" evidence="1">
    <location>
        <begin position="70"/>
        <end position="331"/>
    </location>
</feature>
<dbReference type="SUPFAM" id="SSF56601">
    <property type="entry name" value="beta-lactamase/transpeptidase-like"/>
    <property type="match status" value="1"/>
</dbReference>
<dbReference type="eggNOG" id="COG2367">
    <property type="taxonomic scope" value="Bacteria"/>
</dbReference>
<dbReference type="AlphaFoldDB" id="A0A1G7JE52"/>
<dbReference type="RefSeq" id="WP_074538936.1">
    <property type="nucleotide sequence ID" value="NZ_FNBD01000009.1"/>
</dbReference>
<evidence type="ECO:0000313" key="3">
    <source>
        <dbReference type="Proteomes" id="UP000182114"/>
    </source>
</evidence>
<dbReference type="GO" id="GO:0030655">
    <property type="term" value="P:beta-lactam antibiotic catabolic process"/>
    <property type="evidence" value="ECO:0007669"/>
    <property type="project" value="InterPro"/>
</dbReference>
<dbReference type="InterPro" id="IPR045155">
    <property type="entry name" value="Beta-lactam_cat"/>
</dbReference>